<organism evidence="1 2">
    <name type="scientific">Hypoxylon rubiginosum</name>
    <dbReference type="NCBI Taxonomy" id="110542"/>
    <lineage>
        <taxon>Eukaryota</taxon>
        <taxon>Fungi</taxon>
        <taxon>Dikarya</taxon>
        <taxon>Ascomycota</taxon>
        <taxon>Pezizomycotina</taxon>
        <taxon>Sordariomycetes</taxon>
        <taxon>Xylariomycetidae</taxon>
        <taxon>Xylariales</taxon>
        <taxon>Hypoxylaceae</taxon>
        <taxon>Hypoxylon</taxon>
    </lineage>
</organism>
<proteinExistence type="predicted"/>
<reference evidence="1 2" key="1">
    <citation type="journal article" date="2022" name="New Phytol.">
        <title>Ecological generalism drives hyperdiversity of secondary metabolite gene clusters in xylarialean endophytes.</title>
        <authorList>
            <person name="Franco M.E.E."/>
            <person name="Wisecaver J.H."/>
            <person name="Arnold A.E."/>
            <person name="Ju Y.M."/>
            <person name="Slot J.C."/>
            <person name="Ahrendt S."/>
            <person name="Moore L.P."/>
            <person name="Eastman K.E."/>
            <person name="Scott K."/>
            <person name="Konkel Z."/>
            <person name="Mondo S.J."/>
            <person name="Kuo A."/>
            <person name="Hayes R.D."/>
            <person name="Haridas S."/>
            <person name="Andreopoulos B."/>
            <person name="Riley R."/>
            <person name="LaButti K."/>
            <person name="Pangilinan J."/>
            <person name="Lipzen A."/>
            <person name="Amirebrahimi M."/>
            <person name="Yan J."/>
            <person name="Adam C."/>
            <person name="Keymanesh K."/>
            <person name="Ng V."/>
            <person name="Louie K."/>
            <person name="Northen T."/>
            <person name="Drula E."/>
            <person name="Henrissat B."/>
            <person name="Hsieh H.M."/>
            <person name="Youens-Clark K."/>
            <person name="Lutzoni F."/>
            <person name="Miadlikowska J."/>
            <person name="Eastwood D.C."/>
            <person name="Hamelin R.C."/>
            <person name="Grigoriev I.V."/>
            <person name="U'Ren J.M."/>
        </authorList>
    </citation>
    <scope>NUCLEOTIDE SEQUENCE [LARGE SCALE GENOMIC DNA]</scope>
    <source>
        <strain evidence="1 2">ER1909</strain>
    </source>
</reference>
<evidence type="ECO:0000313" key="1">
    <source>
        <dbReference type="EMBL" id="KAI6091169.1"/>
    </source>
</evidence>
<dbReference type="EMBL" id="MU394288">
    <property type="protein sequence ID" value="KAI6091169.1"/>
    <property type="molecule type" value="Genomic_DNA"/>
</dbReference>
<sequence>MDQSMNRPTSRLANQSANRSANQSVNQPSTQEKPQSAARRAIAIATRRGRRRSRAKANPKPQDASRKQFRSYNDYTCQLSLLIILKARSCRTVDLVYHSDSQLCIGVRRPKDVHFTSFDKLIHNIGIENDLPVSLEHLDTLERSLLAALHALHGQRISFPVSAEKIELLQSSGTSSPTLFLPYNKRAAWATSKLPPTWKADQISNAKSIFSITKLLLMLSGSSSKLTFDLPSQQALATYLSNNPPIHHISLCLGIAPMTAELAFETSHAFVKHKKGEECRDVLNRFFGFFPVPKHKRSPNTIYAALVQRRAFVLRDSEDIFQHISPETCTRLVCCRAEAATVLKETCAPQWWITAMNLYDAFLSHKQPTLRIERICALDLYSHRANHRKNNRGNHRGNHNQGF</sequence>
<gene>
    <name evidence="1" type="ORF">F4821DRAFT_212788</name>
</gene>
<accession>A0ACC0DET0</accession>
<protein>
    <submittedName>
        <fullName evidence="1">Uncharacterized protein</fullName>
    </submittedName>
</protein>
<keyword evidence="2" id="KW-1185">Reference proteome</keyword>
<evidence type="ECO:0000313" key="2">
    <source>
        <dbReference type="Proteomes" id="UP001497680"/>
    </source>
</evidence>
<comment type="caution">
    <text evidence="1">The sequence shown here is derived from an EMBL/GenBank/DDBJ whole genome shotgun (WGS) entry which is preliminary data.</text>
</comment>
<name>A0ACC0DET0_9PEZI</name>
<dbReference type="Proteomes" id="UP001497680">
    <property type="component" value="Unassembled WGS sequence"/>
</dbReference>